<name>A0A5R8KF98_9BACT</name>
<keyword evidence="1" id="KW-0732">Signal</keyword>
<organism evidence="2 3">
    <name type="scientific">Phragmitibacter flavus</name>
    <dbReference type="NCBI Taxonomy" id="2576071"/>
    <lineage>
        <taxon>Bacteria</taxon>
        <taxon>Pseudomonadati</taxon>
        <taxon>Verrucomicrobiota</taxon>
        <taxon>Verrucomicrobiia</taxon>
        <taxon>Verrucomicrobiales</taxon>
        <taxon>Verrucomicrobiaceae</taxon>
        <taxon>Phragmitibacter</taxon>
    </lineage>
</organism>
<dbReference type="Pfam" id="PF12951">
    <property type="entry name" value="PATR"/>
    <property type="match status" value="4"/>
</dbReference>
<dbReference type="InterPro" id="IPR013425">
    <property type="entry name" value="Autotrns_rpt"/>
</dbReference>
<dbReference type="RefSeq" id="WP_138085792.1">
    <property type="nucleotide sequence ID" value="NZ_VAUV01000006.1"/>
</dbReference>
<dbReference type="SUPFAM" id="SSF51126">
    <property type="entry name" value="Pectin lyase-like"/>
    <property type="match status" value="2"/>
</dbReference>
<dbReference type="EMBL" id="VAUV01000006">
    <property type="protein sequence ID" value="TLD70963.1"/>
    <property type="molecule type" value="Genomic_DNA"/>
</dbReference>
<keyword evidence="3" id="KW-1185">Reference proteome</keyword>
<evidence type="ECO:0000313" key="3">
    <source>
        <dbReference type="Proteomes" id="UP000306196"/>
    </source>
</evidence>
<reference evidence="2 3" key="1">
    <citation type="submission" date="2019-05" db="EMBL/GenBank/DDBJ databases">
        <title>Verrucobacter flavum gen. nov., sp. nov. a new member of the family Verrucomicrobiaceae.</title>
        <authorList>
            <person name="Szuroczki S."/>
            <person name="Abbaszade G."/>
            <person name="Szabo A."/>
            <person name="Felfoldi T."/>
            <person name="Schumann P."/>
            <person name="Boka K."/>
            <person name="Keki Z."/>
            <person name="Toumi M."/>
            <person name="Toth E."/>
        </authorList>
    </citation>
    <scope>NUCLEOTIDE SEQUENCE [LARGE SCALE GENOMIC DNA]</scope>
    <source>
        <strain evidence="2 3">MG-N-17</strain>
    </source>
</reference>
<dbReference type="NCBIfam" id="TIGR02595">
    <property type="entry name" value="PEP_CTERM"/>
    <property type="match status" value="1"/>
</dbReference>
<evidence type="ECO:0000256" key="1">
    <source>
        <dbReference type="ARBA" id="ARBA00022729"/>
    </source>
</evidence>
<accession>A0A5R8KF98</accession>
<proteinExistence type="predicted"/>
<dbReference type="InterPro" id="IPR011050">
    <property type="entry name" value="Pectin_lyase_fold/virulence"/>
</dbReference>
<dbReference type="InterPro" id="IPR013424">
    <property type="entry name" value="Ice-binding_C"/>
</dbReference>
<dbReference type="NCBIfam" id="TIGR02601">
    <property type="entry name" value="autotrns_rpt"/>
    <property type="match status" value="4"/>
</dbReference>
<evidence type="ECO:0000313" key="2">
    <source>
        <dbReference type="EMBL" id="TLD70963.1"/>
    </source>
</evidence>
<dbReference type="OrthoDB" id="185422at2"/>
<sequence length="1681" mass="169112">MNVTSLFFQSPVNRCRRGSFHVWLALVCSLLPVTLLQAQLTRVWVGDGATAAWEDVLNWDGAVPGSTDGTLSLDTATFNSDEGPTAVVVDQNRSIQSMVFAAGAGAYTVGGEGAGLGNGLNLTSGGSITVNSGVTSVTTFHAPLVIQPLTSDAAGTYTFTNNATNVGSDANPYKLNFEGAISGGVTSSSVTLNLTGTAGSRQNNASGNNISGLISNGGAAGGLSVVVTGAGGGNNGAWALTNNANSYTGNTTVGAGTLLFSSFGNVGENSAIGAGDALIINSGAHAKYTGGTATTNRAITGNGGLLYNNGAGVLTLDGNISMTGSIIFRGTSTSNIVVNGSISGANVGVGRTDGGTNGTLFLNNNANSFAGNAFAQDGIISVATIGMKNQASALGAGTIFTFGQNSATVGRLFYTGATTTTDRDIRLQNGNAVSSGNGRLENHGTGILTWTGSVLATSSTAEHASSFELGGSANGVMSGVIGGTVAAPGNTTATRFSKFGAGLWELQAANNYSGNTAINEGTLLVTNVTGSGTGTSNVATSGSATLGGTGFVTGAAGKSLVIAAGSGLMVGNTHGTAVGEVGAGGYVGAVSEFTLGSAVDVGITLAGELRFDLFGASDGVTAGASDRLRLLTTATELTLGGSVAVANATGEANWRAVGGTGWTTGLWQLVDWSGVGAAAKNGTFSYGIDSSALAIGYEWDTSNFLTDGTISVQQIDAADIHIWSGAESNAWNEALNWTAGTTPTASNDVIFDAAGPTATVTNGDANVRNVVFTGAADYSISPGSGGVLYVRGNAVDGATIEVRGGIQTINSNLRFGDNSSELFIINNGVAANDGNSLLFTDGITANDFDQGAAATDKLLTISGSGNTLISRFERRHNTYDLTIVKEGSGTVTISGFNGSDAGVNATGTITGSMTINEGKVRINNERNLGGNPEVYDAGHLTLNGGVLGAFGNVLIDDENRGVSLGENGGEFEVEGTFTMGIANVISGSGSLTKSNTGTLSLLAANLYTGDTFVQGGTLNVGNISGSATGFGSVFVEGASMLSGFGLVAGKEGGQIAIGADAFLRVGNNHNNSSGVPGLLTLGSVADVGITLAGDMQFDLFGNEAGLTLSESDRLQLFTTAEVLTLGGTVVVANASGQSGWTSGTWQLIDWSGVDFDETSLDGGLDFDFTATMGSLATGFDWDVSQFLVDGTISVVATAGAFVWEGDDAVDPASWKVGGNWLSGVAPGAGDDVVFAGGTGVTATQHRGDQSFRNLIFTGERDYQIAAGTGGGVLFAFGDSLEVRGGTQQINAELRPRNGGTYNIINDGSLSITSFMTNSSAAVDIVFSGSGNTSVPFVKRRSSQVVNLIKNGSGTVTFNGGTDLDGDNGDTGFTASGSYITGTTTINEGVVRTNDERNLGGNPLAFNAAHLTINGGTLSAYANVTIDDANRGVTFGANGATLGVEQAADLFTVANVVTGAGGLEKIGPGILEFTAANTYSGDTLIRSGSFLANNTAGSATGSGSVSTLLDSGATLGGSGSISGGDSGSITLSAGTQLMVGSTHGVGGAPQTLTLGSADVLDLDVSLSGTLQFDLMSGVDMNDLLVIEASGELIFDDAMVLIAAVDSSLWMEGQTWKLIDWSGGEAPVGEEGLQLANSVFGEYFLTSSFEPDGFYVTASAVPEPGRALLLLLGLLGWSLRRRR</sequence>
<dbReference type="Proteomes" id="UP000306196">
    <property type="component" value="Unassembled WGS sequence"/>
</dbReference>
<comment type="caution">
    <text evidence="2">The sequence shown here is derived from an EMBL/GenBank/DDBJ whole genome shotgun (WGS) entry which is preliminary data.</text>
</comment>
<protein>
    <submittedName>
        <fullName evidence="2">PEP-CTERM sorting domain-containing protein</fullName>
    </submittedName>
</protein>
<gene>
    <name evidence="2" type="ORF">FEM03_08570</name>
</gene>